<dbReference type="Gene3D" id="3.90.810.10">
    <property type="entry name" value="CRIB domain"/>
    <property type="match status" value="1"/>
</dbReference>
<dbReference type="GO" id="GO:0003779">
    <property type="term" value="F:actin binding"/>
    <property type="evidence" value="ECO:0007669"/>
    <property type="project" value="InterPro"/>
</dbReference>
<comment type="caution">
    <text evidence="3">The sequence shown here is derived from an EMBL/GenBank/DDBJ whole genome shotgun (WGS) entry which is preliminary data.</text>
</comment>
<feature type="compositionally biased region" description="Low complexity" evidence="1">
    <location>
        <begin position="112"/>
        <end position="121"/>
    </location>
</feature>
<dbReference type="InterPro" id="IPR003124">
    <property type="entry name" value="WH2_dom"/>
</dbReference>
<evidence type="ECO:0000313" key="3">
    <source>
        <dbReference type="EMBL" id="KAJ3250739.1"/>
    </source>
</evidence>
<feature type="compositionally biased region" description="Low complexity" evidence="1">
    <location>
        <begin position="73"/>
        <end position="84"/>
    </location>
</feature>
<feature type="compositionally biased region" description="Polar residues" evidence="1">
    <location>
        <begin position="51"/>
        <end position="72"/>
    </location>
</feature>
<feature type="compositionally biased region" description="Pro residues" evidence="1">
    <location>
        <begin position="158"/>
        <end position="177"/>
    </location>
</feature>
<gene>
    <name evidence="3" type="ORF">HK103_003186</name>
</gene>
<protein>
    <recommendedName>
        <fullName evidence="2">WH2 domain-containing protein</fullName>
    </recommendedName>
</protein>
<evidence type="ECO:0000256" key="1">
    <source>
        <dbReference type="SAM" id="MobiDB-lite"/>
    </source>
</evidence>
<feature type="region of interest" description="Disordered" evidence="1">
    <location>
        <begin position="45"/>
        <end position="226"/>
    </location>
</feature>
<dbReference type="Proteomes" id="UP001210925">
    <property type="component" value="Unassembled WGS sequence"/>
</dbReference>
<dbReference type="PROSITE" id="PS51082">
    <property type="entry name" value="WH2"/>
    <property type="match status" value="1"/>
</dbReference>
<dbReference type="EMBL" id="JADGKB010000227">
    <property type="protein sequence ID" value="KAJ3250739.1"/>
    <property type="molecule type" value="Genomic_DNA"/>
</dbReference>
<evidence type="ECO:0000313" key="4">
    <source>
        <dbReference type="Proteomes" id="UP001210925"/>
    </source>
</evidence>
<dbReference type="Pfam" id="PF02205">
    <property type="entry name" value="WH2"/>
    <property type="match status" value="1"/>
</dbReference>
<proteinExistence type="predicted"/>
<sequence>MEWKIIFQKAGITDEQLQDKKQQKVIKKFMKENAGLVASASIDAVVPAPGPQSNVNQGASQQPAATPPSRGSTTTNPNLNANRAAPPPPPSRGASNTNVLAEKAPPPPSRTGPPSISDRQSQPPPSLPDRQPPPPPAIPGRAAPPTIPSRNQPAGSGAPPPPPPPDFSNAPTPPPIQVTPASKGPAPTAKPIKSQPMDLLSQIRQGTQLKSTADNPIQQEAPKGTGDAIADALRDALQKRINAVTGGSGN</sequence>
<reference evidence="3" key="1">
    <citation type="submission" date="2020-05" db="EMBL/GenBank/DDBJ databases">
        <title>Phylogenomic resolution of chytrid fungi.</title>
        <authorList>
            <person name="Stajich J.E."/>
            <person name="Amses K."/>
            <person name="Simmons R."/>
            <person name="Seto K."/>
            <person name="Myers J."/>
            <person name="Bonds A."/>
            <person name="Quandt C.A."/>
            <person name="Barry K."/>
            <person name="Liu P."/>
            <person name="Grigoriev I."/>
            <person name="Longcore J.E."/>
            <person name="James T.Y."/>
        </authorList>
    </citation>
    <scope>NUCLEOTIDE SEQUENCE</scope>
    <source>
        <strain evidence="3">PLAUS21</strain>
    </source>
</reference>
<dbReference type="AlphaFoldDB" id="A0AAD5U8S0"/>
<keyword evidence="4" id="KW-1185">Reference proteome</keyword>
<accession>A0AAD5U8S0</accession>
<feature type="compositionally biased region" description="Polar residues" evidence="1">
    <location>
        <begin position="202"/>
        <end position="218"/>
    </location>
</feature>
<dbReference type="InterPro" id="IPR036936">
    <property type="entry name" value="CRIB_dom_sf"/>
</dbReference>
<feature type="compositionally biased region" description="Pro residues" evidence="1">
    <location>
        <begin position="122"/>
        <end position="138"/>
    </location>
</feature>
<name>A0AAD5U8S0_9FUNG</name>
<evidence type="ECO:0000259" key="2">
    <source>
        <dbReference type="PROSITE" id="PS51082"/>
    </source>
</evidence>
<organism evidence="3 4">
    <name type="scientific">Boothiomyces macroporosus</name>
    <dbReference type="NCBI Taxonomy" id="261099"/>
    <lineage>
        <taxon>Eukaryota</taxon>
        <taxon>Fungi</taxon>
        <taxon>Fungi incertae sedis</taxon>
        <taxon>Chytridiomycota</taxon>
        <taxon>Chytridiomycota incertae sedis</taxon>
        <taxon>Chytridiomycetes</taxon>
        <taxon>Rhizophydiales</taxon>
        <taxon>Terramycetaceae</taxon>
        <taxon>Boothiomyces</taxon>
    </lineage>
</organism>
<feature type="domain" description="WH2" evidence="2">
    <location>
        <begin position="195"/>
        <end position="212"/>
    </location>
</feature>